<proteinExistence type="predicted"/>
<sequence length="70" mass="7843">MITSSKKNIKNPRCLKMLNKSALPITYCANWITSGIFIEWLQLVSNNGSIIDNAGDPKIADDSEEECNRK</sequence>
<gene>
    <name evidence="1" type="ORF">GLOINDRAFT_17775</name>
</gene>
<organism evidence="1">
    <name type="scientific">Rhizophagus irregularis (strain DAOM 181602 / DAOM 197198 / MUCL 43194)</name>
    <name type="common">Arbuscular mycorrhizal fungus</name>
    <name type="synonym">Glomus intraradices</name>
    <dbReference type="NCBI Taxonomy" id="747089"/>
    <lineage>
        <taxon>Eukaryota</taxon>
        <taxon>Fungi</taxon>
        <taxon>Fungi incertae sedis</taxon>
        <taxon>Mucoromycota</taxon>
        <taxon>Glomeromycotina</taxon>
        <taxon>Glomeromycetes</taxon>
        <taxon>Glomerales</taxon>
        <taxon>Glomeraceae</taxon>
        <taxon>Rhizophagus</taxon>
    </lineage>
</organism>
<reference evidence="1" key="1">
    <citation type="submission" date="2013-07" db="EMBL/GenBank/DDBJ databases">
        <title>The genome of an arbuscular mycorrhizal fungus provides insights into the evolution of the oldest plant symbiosis.</title>
        <authorList>
            <consortium name="DOE Joint Genome Institute"/>
            <person name="Tisserant E."/>
            <person name="Malbreil M."/>
            <person name="Kuo A."/>
            <person name="Kohler A."/>
            <person name="Symeonidi A."/>
            <person name="Balestrini R."/>
            <person name="Charron P."/>
            <person name="Duensing N."/>
            <person name="Frei-dit-Frey N."/>
            <person name="Gianinazzi-Pearson V."/>
            <person name="Gilbert B."/>
            <person name="Handa Y."/>
            <person name="Hijri M."/>
            <person name="Kaul R."/>
            <person name="Kawaguchi M."/>
            <person name="Krajinski F."/>
            <person name="Lammers P."/>
            <person name="Lapierre D."/>
            <person name="Masclaux F.G."/>
            <person name="Murat C."/>
            <person name="Morin E."/>
            <person name="Ndikumana S."/>
            <person name="Pagni M."/>
            <person name="Petitpierre D."/>
            <person name="Requena N."/>
            <person name="Rosikiewicz P."/>
            <person name="Riley R."/>
            <person name="Saito K."/>
            <person name="San Clemente H."/>
            <person name="Shapiro H."/>
            <person name="van Tuinen D."/>
            <person name="Becard G."/>
            <person name="Bonfante P."/>
            <person name="Paszkowski U."/>
            <person name="Shachar-Hill Y."/>
            <person name="Young J.P."/>
            <person name="Sanders I.R."/>
            <person name="Henrissat B."/>
            <person name="Rensing S.A."/>
            <person name="Grigoriev I.V."/>
            <person name="Corradi N."/>
            <person name="Roux C."/>
            <person name="Martin F."/>
        </authorList>
    </citation>
    <scope>NUCLEOTIDE SEQUENCE</scope>
    <source>
        <strain evidence="1">DAOM 197198</strain>
    </source>
</reference>
<name>U9ULB3_RHIID</name>
<protein>
    <submittedName>
        <fullName evidence="1">Uncharacterized protein</fullName>
    </submittedName>
</protein>
<accession>U9ULB3</accession>
<dbReference type="VEuPathDB" id="FungiDB:RhiirFUN_006383"/>
<dbReference type="HOGENOM" id="CLU_2759067_0_0_1"/>
<dbReference type="EMBL" id="KI276682">
    <property type="protein sequence ID" value="ESA21160.1"/>
    <property type="molecule type" value="Genomic_DNA"/>
</dbReference>
<evidence type="ECO:0000313" key="1">
    <source>
        <dbReference type="EMBL" id="ESA21160.1"/>
    </source>
</evidence>
<dbReference type="AlphaFoldDB" id="U9ULB3"/>